<evidence type="ECO:0000313" key="2">
    <source>
        <dbReference type="EMBL" id="XBH11426.1"/>
    </source>
</evidence>
<reference evidence="3" key="1">
    <citation type="submission" date="2023-03" db="EMBL/GenBank/DDBJ databases">
        <title>Edaphobacter sp.</title>
        <authorList>
            <person name="Huber K.J."/>
            <person name="Papendorf J."/>
            <person name="Pilke C."/>
            <person name="Bunk B."/>
            <person name="Sproeer C."/>
            <person name="Pester M."/>
        </authorList>
    </citation>
    <scope>NUCLEOTIDE SEQUENCE</scope>
    <source>
        <strain evidence="2">DSM 109919</strain>
        <strain evidence="3">DSM 109920</strain>
    </source>
</reference>
<organism evidence="3">
    <name type="scientific">Edaphobacter paludis</name>
    <dbReference type="NCBI Taxonomy" id="3035702"/>
    <lineage>
        <taxon>Bacteria</taxon>
        <taxon>Pseudomonadati</taxon>
        <taxon>Acidobacteriota</taxon>
        <taxon>Terriglobia</taxon>
        <taxon>Terriglobales</taxon>
        <taxon>Acidobacteriaceae</taxon>
        <taxon>Edaphobacter</taxon>
    </lineage>
</organism>
<feature type="transmembrane region" description="Helical" evidence="1">
    <location>
        <begin position="66"/>
        <end position="84"/>
    </location>
</feature>
<keyword evidence="1" id="KW-0472">Membrane</keyword>
<feature type="transmembrane region" description="Helical" evidence="1">
    <location>
        <begin position="12"/>
        <end position="30"/>
    </location>
</feature>
<feature type="transmembrane region" description="Helical" evidence="1">
    <location>
        <begin position="37"/>
        <end position="60"/>
    </location>
</feature>
<dbReference type="PROSITE" id="PS51257">
    <property type="entry name" value="PROKAR_LIPOPROTEIN"/>
    <property type="match status" value="1"/>
</dbReference>
<dbReference type="EMBL" id="CP121195">
    <property type="protein sequence ID" value="XBH14908.1"/>
    <property type="molecule type" value="Genomic_DNA"/>
</dbReference>
<protein>
    <submittedName>
        <fullName evidence="3">Uncharacterized protein</fullName>
    </submittedName>
</protein>
<dbReference type="EMBL" id="CP121194">
    <property type="protein sequence ID" value="XBH11426.1"/>
    <property type="molecule type" value="Genomic_DNA"/>
</dbReference>
<keyword evidence="1" id="KW-1133">Transmembrane helix</keyword>
<gene>
    <name evidence="2" type="ORF">P4G45_06800</name>
    <name evidence="3" type="ORF">P8936_07035</name>
</gene>
<dbReference type="AlphaFoldDB" id="A0AAU7DCP7"/>
<proteinExistence type="predicted"/>
<dbReference type="RefSeq" id="WP_348268918.1">
    <property type="nucleotide sequence ID" value="NZ_CP121194.1"/>
</dbReference>
<evidence type="ECO:0000313" key="3">
    <source>
        <dbReference type="EMBL" id="XBH14908.1"/>
    </source>
</evidence>
<accession>A0AAU7D247</accession>
<sequence length="96" mass="10326">MPKLQSKTLIWIWAISGCLAALSVLAWMGICSEGPCAWFLGVFGVIGFAGGVLSAMVSNLHDPNPVLIVLFNWILFALVAIAIAKFRKRRKGAPIA</sequence>
<evidence type="ECO:0000256" key="1">
    <source>
        <dbReference type="SAM" id="Phobius"/>
    </source>
</evidence>
<dbReference type="KEGG" id="epl:P4G45_06800"/>
<name>A0AAU7DCP7_9BACT</name>
<keyword evidence="1" id="KW-0812">Transmembrane</keyword>
<accession>A0AAU7DCP7</accession>